<feature type="compositionally biased region" description="Low complexity" evidence="2">
    <location>
        <begin position="111"/>
        <end position="136"/>
    </location>
</feature>
<dbReference type="Proteomes" id="UP001140949">
    <property type="component" value="Unassembled WGS sequence"/>
</dbReference>
<reference evidence="4" key="2">
    <citation type="submission" date="2023-04" db="EMBL/GenBank/DDBJ databases">
        <authorList>
            <person name="Bruccoleri R.E."/>
            <person name="Oakeley E.J."/>
            <person name="Faust A.-M."/>
            <person name="Dessus-Babus S."/>
            <person name="Altorfer M."/>
            <person name="Burckhardt D."/>
            <person name="Oertli M."/>
            <person name="Naumann U."/>
            <person name="Petersen F."/>
            <person name="Wong J."/>
        </authorList>
    </citation>
    <scope>NUCLEOTIDE SEQUENCE</scope>
    <source>
        <strain evidence="4">GSM-AAB239-AS_SAM_17_03QT</strain>
        <tissue evidence="4">Leaf</tissue>
    </source>
</reference>
<evidence type="ECO:0000256" key="2">
    <source>
        <dbReference type="SAM" id="MobiDB-lite"/>
    </source>
</evidence>
<reference evidence="4" key="1">
    <citation type="journal article" date="2023" name="GigaByte">
        <title>Genome assembly of the bearded iris, Iris pallida Lam.</title>
        <authorList>
            <person name="Bruccoleri R.E."/>
            <person name="Oakeley E.J."/>
            <person name="Faust A.M.E."/>
            <person name="Altorfer M."/>
            <person name="Dessus-Babus S."/>
            <person name="Burckhardt D."/>
            <person name="Oertli M."/>
            <person name="Naumann U."/>
            <person name="Petersen F."/>
            <person name="Wong J."/>
        </authorList>
    </citation>
    <scope>NUCLEOTIDE SEQUENCE</scope>
    <source>
        <strain evidence="4">GSM-AAB239-AS_SAM_17_03QT</strain>
    </source>
</reference>
<comment type="caution">
    <text evidence="4">The sequence shown here is derived from an EMBL/GenBank/DDBJ whole genome shotgun (WGS) entry which is preliminary data.</text>
</comment>
<feature type="chain" id="PRO_5043780423" evidence="3">
    <location>
        <begin position="31"/>
        <end position="275"/>
    </location>
</feature>
<proteinExistence type="inferred from homology"/>
<feature type="region of interest" description="Disordered" evidence="2">
    <location>
        <begin position="95"/>
        <end position="170"/>
    </location>
</feature>
<protein>
    <submittedName>
        <fullName evidence="4">GDSL esterase/lipase-like</fullName>
    </submittedName>
</protein>
<dbReference type="EMBL" id="JANAVB010003598">
    <property type="protein sequence ID" value="KAJ6849428.1"/>
    <property type="molecule type" value="Genomic_DNA"/>
</dbReference>
<evidence type="ECO:0000256" key="1">
    <source>
        <dbReference type="ARBA" id="ARBA00008668"/>
    </source>
</evidence>
<evidence type="ECO:0000313" key="4">
    <source>
        <dbReference type="EMBL" id="KAJ6849428.1"/>
    </source>
</evidence>
<feature type="signal peptide" evidence="3">
    <location>
        <begin position="1"/>
        <end position="30"/>
    </location>
</feature>
<keyword evidence="3" id="KW-0732">Signal</keyword>
<evidence type="ECO:0000256" key="3">
    <source>
        <dbReference type="SAM" id="SignalP"/>
    </source>
</evidence>
<dbReference type="AlphaFoldDB" id="A0AAX6I8R6"/>
<keyword evidence="5" id="KW-1185">Reference proteome</keyword>
<name>A0AAX6I8R6_IRIPA</name>
<dbReference type="Gene3D" id="3.40.50.1110">
    <property type="entry name" value="SGNH hydrolase"/>
    <property type="match status" value="1"/>
</dbReference>
<dbReference type="InterPro" id="IPR036514">
    <property type="entry name" value="SGNH_hydro_sf"/>
</dbReference>
<organism evidence="4 5">
    <name type="scientific">Iris pallida</name>
    <name type="common">Sweet iris</name>
    <dbReference type="NCBI Taxonomy" id="29817"/>
    <lineage>
        <taxon>Eukaryota</taxon>
        <taxon>Viridiplantae</taxon>
        <taxon>Streptophyta</taxon>
        <taxon>Embryophyta</taxon>
        <taxon>Tracheophyta</taxon>
        <taxon>Spermatophyta</taxon>
        <taxon>Magnoliopsida</taxon>
        <taxon>Liliopsida</taxon>
        <taxon>Asparagales</taxon>
        <taxon>Iridaceae</taxon>
        <taxon>Iridoideae</taxon>
        <taxon>Irideae</taxon>
        <taxon>Iris</taxon>
    </lineage>
</organism>
<accession>A0AAX6I8R6</accession>
<dbReference type="PANTHER" id="PTHR22835:SF588">
    <property type="entry name" value="ALPHA-L-FUCOSIDASE 3"/>
    <property type="match status" value="1"/>
</dbReference>
<feature type="compositionally biased region" description="Basic and acidic residues" evidence="2">
    <location>
        <begin position="137"/>
        <end position="154"/>
    </location>
</feature>
<sequence>MPPLFYYAAMELSVLLLPPLLLLLVSSTSGSCNFPAIITLGDSNSDTGGLSASFGPVPPPYGITFFRQPAGRYSDGRLIIDFIERLRGRREVLLDPQHGSPRLPPLHSPRGEAGLLRAGPGRLRGPLQPARAAVQRDAQRDGGRAQEGSPSREVHLRRRLLRQVHAPKPGRKVRFRAPARNVLRVRRWNVQFRLRRAVRGHLRRQRHRGPAREAVREPLEADRLGRGSLHRGRQQVGFRPDSRRRVLRPAELAEHGVPGEERIENYVGRVVCIYI</sequence>
<comment type="similarity">
    <text evidence="1">Belongs to the 'GDSL' lipolytic enzyme family.</text>
</comment>
<dbReference type="PANTHER" id="PTHR22835">
    <property type="entry name" value="ZINC FINGER FYVE DOMAIN CONTAINING PROTEIN"/>
    <property type="match status" value="1"/>
</dbReference>
<evidence type="ECO:0000313" key="5">
    <source>
        <dbReference type="Proteomes" id="UP001140949"/>
    </source>
</evidence>
<gene>
    <name evidence="4" type="ORF">M6B38_270580</name>
</gene>